<dbReference type="NCBIfam" id="TIGR00012">
    <property type="entry name" value="L29"/>
    <property type="match status" value="1"/>
</dbReference>
<dbReference type="Gene3D" id="6.10.250.3450">
    <property type="match status" value="1"/>
</dbReference>
<gene>
    <name evidence="7" type="ORF">OKIOD_LOCUS6976</name>
</gene>
<evidence type="ECO:0000256" key="4">
    <source>
        <dbReference type="ARBA" id="ARBA00035204"/>
    </source>
</evidence>
<dbReference type="InterPro" id="IPR001854">
    <property type="entry name" value="Ribosomal_uL29"/>
</dbReference>
<keyword evidence="8" id="KW-1185">Reference proteome</keyword>
<dbReference type="Proteomes" id="UP001158576">
    <property type="component" value="Chromosome XSR"/>
</dbReference>
<dbReference type="InterPro" id="IPR057428">
    <property type="entry name" value="EFHB_EF-hand_C"/>
</dbReference>
<dbReference type="Pfam" id="PF00831">
    <property type="entry name" value="Ribosomal_L29"/>
    <property type="match status" value="1"/>
</dbReference>
<dbReference type="Pfam" id="PF25325">
    <property type="entry name" value="EF-hand_EFHB_C"/>
    <property type="match status" value="1"/>
</dbReference>
<evidence type="ECO:0000313" key="8">
    <source>
        <dbReference type="Proteomes" id="UP001158576"/>
    </source>
</evidence>
<dbReference type="PANTHER" id="PTHR45722">
    <property type="entry name" value="60S RIBOSOMAL PROTEIN L35"/>
    <property type="match status" value="1"/>
</dbReference>
<evidence type="ECO:0000259" key="6">
    <source>
        <dbReference type="Pfam" id="PF25325"/>
    </source>
</evidence>
<dbReference type="HAMAP" id="MF_00374">
    <property type="entry name" value="Ribosomal_uL29"/>
    <property type="match status" value="1"/>
</dbReference>
<evidence type="ECO:0000313" key="7">
    <source>
        <dbReference type="EMBL" id="CAG5098159.1"/>
    </source>
</evidence>
<comment type="similarity">
    <text evidence="1">Belongs to the universal ribosomal protein uL29 family.</text>
</comment>
<sequence>MTKVKASDLRGKSKTELTARLNEAKQELNSLRVAKVSGSGAASKLAKIRVVRKSIAQTLNVINQTQKAEIRKLYQGKKYKPVDLRPKKTRALRRRLNKHQESLLSSKQQNKQRLYAVRKMEMAAVLSSSIPDSDYDAVQAPLGKSTSIDHSLRPKTFGIATKASESVKNIMDIPVAPVTEDVRRMYIRSHHHYDVSERLNRGYDPANFSRESVFGARTEHDISGSQTKASLNIPERSVDNERVARFQERRKDVIGVPLDPIKDSMKVPEDHCFGYVELPDDHDVAYLLHKGSYDVFKTSTQNINGILKSARLSLQKANYCKFEYLQKTISDDKFDASPSKVLHNLQKCYFPISDDQLATILVFFTDETGQVDTKSFLSALDWRSPFHLPENFTEKAVDEVSTARRNLSKMSDAIDEELNSTSTRDWNRYGVPSLRSDLPPPRIRRVADKKNYGDEGNAGVLTNPSIMEAHGVFTSDLYEPRTMTDILNLYKAIGVEVDVSKLEELWQAHSDSSAMLSFIDVNRLLDSA</sequence>
<keyword evidence="2" id="KW-0689">Ribosomal protein</keyword>
<protein>
    <recommendedName>
        <fullName evidence="4">Large ribosomal subunit protein uL29</fullName>
    </recommendedName>
    <alternativeName>
        <fullName evidence="5">60S ribosomal protein L35</fullName>
    </alternativeName>
</protein>
<reference evidence="7 8" key="1">
    <citation type="submission" date="2021-04" db="EMBL/GenBank/DDBJ databases">
        <authorList>
            <person name="Bliznina A."/>
        </authorList>
    </citation>
    <scope>NUCLEOTIDE SEQUENCE [LARGE SCALE GENOMIC DNA]</scope>
</reference>
<dbReference type="CDD" id="cd00427">
    <property type="entry name" value="Ribosomal_L29_HIP"/>
    <property type="match status" value="1"/>
</dbReference>
<proteinExistence type="inferred from homology"/>
<dbReference type="InterPro" id="IPR036049">
    <property type="entry name" value="Ribosomal_uL29_sf"/>
</dbReference>
<name>A0ABN7SCU4_OIKDI</name>
<organism evidence="7 8">
    <name type="scientific">Oikopleura dioica</name>
    <name type="common">Tunicate</name>
    <dbReference type="NCBI Taxonomy" id="34765"/>
    <lineage>
        <taxon>Eukaryota</taxon>
        <taxon>Metazoa</taxon>
        <taxon>Chordata</taxon>
        <taxon>Tunicata</taxon>
        <taxon>Appendicularia</taxon>
        <taxon>Copelata</taxon>
        <taxon>Oikopleuridae</taxon>
        <taxon>Oikopleura</taxon>
    </lineage>
</organism>
<evidence type="ECO:0000256" key="3">
    <source>
        <dbReference type="ARBA" id="ARBA00023274"/>
    </source>
</evidence>
<evidence type="ECO:0000256" key="2">
    <source>
        <dbReference type="ARBA" id="ARBA00022980"/>
    </source>
</evidence>
<dbReference type="EMBL" id="OU015569">
    <property type="protein sequence ID" value="CAG5098159.1"/>
    <property type="molecule type" value="Genomic_DNA"/>
</dbReference>
<accession>A0ABN7SCU4</accession>
<keyword evidence="3" id="KW-0687">Ribonucleoprotein</keyword>
<evidence type="ECO:0000256" key="5">
    <source>
        <dbReference type="ARBA" id="ARBA00035334"/>
    </source>
</evidence>
<evidence type="ECO:0000256" key="1">
    <source>
        <dbReference type="ARBA" id="ARBA00009254"/>
    </source>
</evidence>
<dbReference type="InterPro" id="IPR045059">
    <property type="entry name" value="Ribosomal_uL29_euk"/>
</dbReference>
<dbReference type="SUPFAM" id="SSF46561">
    <property type="entry name" value="Ribosomal protein L29 (L29p)"/>
    <property type="match status" value="1"/>
</dbReference>
<feature type="domain" description="EFHB C-terminal EF-hand" evidence="6">
    <location>
        <begin position="461"/>
        <end position="511"/>
    </location>
</feature>
<dbReference type="Gene3D" id="1.10.287.310">
    <property type="match status" value="1"/>
</dbReference>
<dbReference type="PANTHER" id="PTHR45722:SF2">
    <property type="entry name" value="LARGE RIBOSOMAL SUBUNIT PROTEIN UL29-RELATED"/>
    <property type="match status" value="1"/>
</dbReference>